<proteinExistence type="predicted"/>
<feature type="region of interest" description="Disordered" evidence="1">
    <location>
        <begin position="1"/>
        <end position="25"/>
    </location>
</feature>
<reference evidence="2" key="2">
    <citation type="submission" date="2021-08" db="EMBL/GenBank/DDBJ databases">
        <authorList>
            <person name="Tani A."/>
            <person name="Ola A."/>
            <person name="Ogura Y."/>
            <person name="Katsura K."/>
            <person name="Hayashi T."/>
        </authorList>
    </citation>
    <scope>NUCLEOTIDE SEQUENCE</scope>
    <source>
        <strain evidence="2">DSM 23674</strain>
    </source>
</reference>
<dbReference type="RefSeq" id="WP_238232201.1">
    <property type="nucleotide sequence ID" value="NZ_BPRA01000012.1"/>
</dbReference>
<name>A0ABQ4TLH5_9HYPH</name>
<evidence type="ECO:0000313" key="2">
    <source>
        <dbReference type="EMBL" id="GJE56203.1"/>
    </source>
</evidence>
<comment type="caution">
    <text evidence="2">The sequence shown here is derived from an EMBL/GenBank/DDBJ whole genome shotgun (WGS) entry which is preliminary data.</text>
</comment>
<evidence type="ECO:0000256" key="1">
    <source>
        <dbReference type="SAM" id="MobiDB-lite"/>
    </source>
</evidence>
<gene>
    <name evidence="2" type="ORF">EKPJFOCH_2702</name>
</gene>
<organism evidence="2 3">
    <name type="scientific">Methylobacterium thuringiense</name>
    <dbReference type="NCBI Taxonomy" id="1003091"/>
    <lineage>
        <taxon>Bacteria</taxon>
        <taxon>Pseudomonadati</taxon>
        <taxon>Pseudomonadota</taxon>
        <taxon>Alphaproteobacteria</taxon>
        <taxon>Hyphomicrobiales</taxon>
        <taxon>Methylobacteriaceae</taxon>
        <taxon>Methylobacterium</taxon>
    </lineage>
</organism>
<dbReference type="Proteomes" id="UP001055101">
    <property type="component" value="Unassembled WGS sequence"/>
</dbReference>
<reference evidence="2" key="1">
    <citation type="journal article" date="2021" name="Front. Microbiol.">
        <title>Comprehensive Comparative Genomics and Phenotyping of Methylobacterium Species.</title>
        <authorList>
            <person name="Alessa O."/>
            <person name="Ogura Y."/>
            <person name="Fujitani Y."/>
            <person name="Takami H."/>
            <person name="Hayashi T."/>
            <person name="Sahin N."/>
            <person name="Tani A."/>
        </authorList>
    </citation>
    <scope>NUCLEOTIDE SEQUENCE</scope>
    <source>
        <strain evidence="2">DSM 23674</strain>
    </source>
</reference>
<accession>A0ABQ4TLH5</accession>
<keyword evidence="3" id="KW-1185">Reference proteome</keyword>
<feature type="compositionally biased region" description="Polar residues" evidence="1">
    <location>
        <begin position="1"/>
        <end position="18"/>
    </location>
</feature>
<sequence length="105" mass="10930">MAGKSKTATIDQAASNDGASPGGNRDRIAAVLTRASESGLTAGKGGRISGRVSPALIERAKMRTGLQSDTELVEFALANVAVEDDFARVFRELRGTVPADLDLDV</sequence>
<evidence type="ECO:0000313" key="3">
    <source>
        <dbReference type="Proteomes" id="UP001055101"/>
    </source>
</evidence>
<protein>
    <submittedName>
        <fullName evidence="2">Uncharacterized protein</fullName>
    </submittedName>
</protein>
<dbReference type="EMBL" id="BPRA01000012">
    <property type="protein sequence ID" value="GJE56203.1"/>
    <property type="molecule type" value="Genomic_DNA"/>
</dbReference>